<dbReference type="Proteomes" id="UP001501251">
    <property type="component" value="Unassembled WGS sequence"/>
</dbReference>
<reference evidence="3" key="1">
    <citation type="journal article" date="2019" name="Int. J. Syst. Evol. Microbiol.">
        <title>The Global Catalogue of Microorganisms (GCM) 10K type strain sequencing project: providing services to taxonomists for standard genome sequencing and annotation.</title>
        <authorList>
            <consortium name="The Broad Institute Genomics Platform"/>
            <consortium name="The Broad Institute Genome Sequencing Center for Infectious Disease"/>
            <person name="Wu L."/>
            <person name="Ma J."/>
        </authorList>
    </citation>
    <scope>NUCLEOTIDE SEQUENCE [LARGE SCALE GENOMIC DNA]</scope>
    <source>
        <strain evidence="3">JCM 17388</strain>
    </source>
</reference>
<sequence>MTTLAANQIGVGSQVFIYDCPDDSGEFREDVVVNPTLIMFGWDTAGCTKRSRSVQLDAFDELPYGDHVQEGVAAHNAASP</sequence>
<organism evidence="2 3">
    <name type="scientific">Streptosporangium oxazolinicum</name>
    <dbReference type="NCBI Taxonomy" id="909287"/>
    <lineage>
        <taxon>Bacteria</taxon>
        <taxon>Bacillati</taxon>
        <taxon>Actinomycetota</taxon>
        <taxon>Actinomycetes</taxon>
        <taxon>Streptosporangiales</taxon>
        <taxon>Streptosporangiaceae</taxon>
        <taxon>Streptosporangium</taxon>
    </lineage>
</organism>
<keyword evidence="3" id="KW-1185">Reference proteome</keyword>
<dbReference type="EMBL" id="BAABAQ010000019">
    <property type="protein sequence ID" value="GAA4208414.1"/>
    <property type="molecule type" value="Genomic_DNA"/>
</dbReference>
<proteinExistence type="inferred from homology"/>
<dbReference type="InterPro" id="IPR023635">
    <property type="entry name" value="Peptide_deformylase"/>
</dbReference>
<name>A0ABP8BJE3_9ACTN</name>
<dbReference type="RefSeq" id="WP_344922921.1">
    <property type="nucleotide sequence ID" value="NZ_BAABAQ010000019.1"/>
</dbReference>
<comment type="similarity">
    <text evidence="1">Belongs to the polypeptide deformylase family.</text>
</comment>
<protein>
    <submittedName>
        <fullName evidence="2">Uncharacterized protein</fullName>
    </submittedName>
</protein>
<accession>A0ABP8BJE3</accession>
<evidence type="ECO:0000256" key="1">
    <source>
        <dbReference type="ARBA" id="ARBA00010759"/>
    </source>
</evidence>
<evidence type="ECO:0000313" key="2">
    <source>
        <dbReference type="EMBL" id="GAA4208414.1"/>
    </source>
</evidence>
<dbReference type="Gene3D" id="3.90.45.10">
    <property type="entry name" value="Peptide deformylase"/>
    <property type="match status" value="1"/>
</dbReference>
<dbReference type="Pfam" id="PF01327">
    <property type="entry name" value="Pep_deformylase"/>
    <property type="match status" value="1"/>
</dbReference>
<comment type="caution">
    <text evidence="2">The sequence shown here is derived from an EMBL/GenBank/DDBJ whole genome shotgun (WGS) entry which is preliminary data.</text>
</comment>
<evidence type="ECO:0000313" key="3">
    <source>
        <dbReference type="Proteomes" id="UP001501251"/>
    </source>
</evidence>
<gene>
    <name evidence="2" type="ORF">GCM10022252_73460</name>
</gene>
<dbReference type="SUPFAM" id="SSF56420">
    <property type="entry name" value="Peptide deformylase"/>
    <property type="match status" value="1"/>
</dbReference>
<dbReference type="InterPro" id="IPR036821">
    <property type="entry name" value="Peptide_deformylase_sf"/>
</dbReference>